<dbReference type="GO" id="GO:0008080">
    <property type="term" value="F:N-acetyltransferase activity"/>
    <property type="evidence" value="ECO:0007669"/>
    <property type="project" value="InterPro"/>
</dbReference>
<evidence type="ECO:0000259" key="2">
    <source>
        <dbReference type="PROSITE" id="PS51186"/>
    </source>
</evidence>
<feature type="domain" description="N-acetyltransferase" evidence="2">
    <location>
        <begin position="4"/>
        <end position="153"/>
    </location>
</feature>
<reference evidence="3 4" key="1">
    <citation type="submission" date="2018-09" db="EMBL/GenBank/DDBJ databases">
        <authorList>
            <person name="Wang X."/>
            <person name="Du Z."/>
        </authorList>
    </citation>
    <scope>NUCLEOTIDE SEQUENCE [LARGE SCALE GENOMIC DNA]</scope>
    <source>
        <strain evidence="3 4">N3</strain>
    </source>
</reference>
<protein>
    <submittedName>
        <fullName evidence="3">GNAT family N-acetyltransferase</fullName>
    </submittedName>
</protein>
<dbReference type="CDD" id="cd04301">
    <property type="entry name" value="NAT_SF"/>
    <property type="match status" value="1"/>
</dbReference>
<dbReference type="PANTHER" id="PTHR13947:SF37">
    <property type="entry name" value="LD18367P"/>
    <property type="match status" value="1"/>
</dbReference>
<dbReference type="PROSITE" id="PS51186">
    <property type="entry name" value="GNAT"/>
    <property type="match status" value="1"/>
</dbReference>
<dbReference type="AlphaFoldDB" id="A0A418PUX9"/>
<keyword evidence="4" id="KW-1185">Reference proteome</keyword>
<dbReference type="Pfam" id="PF00583">
    <property type="entry name" value="Acetyltransf_1"/>
    <property type="match status" value="1"/>
</dbReference>
<dbReference type="PANTHER" id="PTHR13947">
    <property type="entry name" value="GNAT FAMILY N-ACETYLTRANSFERASE"/>
    <property type="match status" value="1"/>
</dbReference>
<sequence length="153" mass="17157">MHTLEIIPFSPKLQPFFESINKAWVTRYFSLEPFDIDQLEHPEETILAKGGRILFAKIENEIIGTVGLIPKDHSTCEMIKMGVDPSAQGKGVGLALGKAILEEAGKMGFTKMSLYSNTKLKAALHLYKKLGFHEVKAECNGYIRCDIKMEKEL</sequence>
<gene>
    <name evidence="3" type="ORF">D0X99_06300</name>
</gene>
<evidence type="ECO:0000313" key="4">
    <source>
        <dbReference type="Proteomes" id="UP000283522"/>
    </source>
</evidence>
<evidence type="ECO:0000256" key="1">
    <source>
        <dbReference type="ARBA" id="ARBA00022679"/>
    </source>
</evidence>
<dbReference type="Gene3D" id="3.40.630.30">
    <property type="match status" value="1"/>
</dbReference>
<dbReference type="OrthoDB" id="1431064at2"/>
<dbReference type="RefSeq" id="WP_119476782.1">
    <property type="nucleotide sequence ID" value="NZ_QXML01000002.1"/>
</dbReference>
<keyword evidence="1 3" id="KW-0808">Transferase</keyword>
<name>A0A418PUX9_9BACT</name>
<dbReference type="InterPro" id="IPR050769">
    <property type="entry name" value="NAT_camello-type"/>
</dbReference>
<organism evidence="3 4">
    <name type="scientific">Algoriphagus lacus</name>
    <dbReference type="NCBI Taxonomy" id="2056311"/>
    <lineage>
        <taxon>Bacteria</taxon>
        <taxon>Pseudomonadati</taxon>
        <taxon>Bacteroidota</taxon>
        <taxon>Cytophagia</taxon>
        <taxon>Cytophagales</taxon>
        <taxon>Cyclobacteriaceae</taxon>
        <taxon>Algoriphagus</taxon>
    </lineage>
</organism>
<comment type="caution">
    <text evidence="3">The sequence shown here is derived from an EMBL/GenBank/DDBJ whole genome shotgun (WGS) entry which is preliminary data.</text>
</comment>
<proteinExistence type="predicted"/>
<accession>A0A418PUX9</accession>
<dbReference type="InterPro" id="IPR016181">
    <property type="entry name" value="Acyl_CoA_acyltransferase"/>
</dbReference>
<dbReference type="EMBL" id="QXML01000002">
    <property type="protein sequence ID" value="RIW17345.1"/>
    <property type="molecule type" value="Genomic_DNA"/>
</dbReference>
<dbReference type="SUPFAM" id="SSF55729">
    <property type="entry name" value="Acyl-CoA N-acyltransferases (Nat)"/>
    <property type="match status" value="1"/>
</dbReference>
<dbReference type="InterPro" id="IPR000182">
    <property type="entry name" value="GNAT_dom"/>
</dbReference>
<evidence type="ECO:0000313" key="3">
    <source>
        <dbReference type="EMBL" id="RIW17345.1"/>
    </source>
</evidence>
<dbReference type="Proteomes" id="UP000283522">
    <property type="component" value="Unassembled WGS sequence"/>
</dbReference>